<protein>
    <recommendedName>
        <fullName evidence="4">PEP-CTERM protein-sorting domain-containing protein</fullName>
    </recommendedName>
</protein>
<dbReference type="Proteomes" id="UP000315750">
    <property type="component" value="Chromosome"/>
</dbReference>
<evidence type="ECO:0008006" key="4">
    <source>
        <dbReference type="Google" id="ProtNLM"/>
    </source>
</evidence>
<gene>
    <name evidence="2" type="ORF">Pan181_51390</name>
</gene>
<organism evidence="2 3">
    <name type="scientific">Aeoliella mucimassa</name>
    <dbReference type="NCBI Taxonomy" id="2527972"/>
    <lineage>
        <taxon>Bacteria</taxon>
        <taxon>Pseudomonadati</taxon>
        <taxon>Planctomycetota</taxon>
        <taxon>Planctomycetia</taxon>
        <taxon>Pirellulales</taxon>
        <taxon>Lacipirellulaceae</taxon>
        <taxon>Aeoliella</taxon>
    </lineage>
</organism>
<dbReference type="EMBL" id="CP036278">
    <property type="protein sequence ID" value="QDU58898.1"/>
    <property type="molecule type" value="Genomic_DNA"/>
</dbReference>
<evidence type="ECO:0000256" key="1">
    <source>
        <dbReference type="SAM" id="SignalP"/>
    </source>
</evidence>
<evidence type="ECO:0000313" key="2">
    <source>
        <dbReference type="EMBL" id="QDU58898.1"/>
    </source>
</evidence>
<feature type="signal peptide" evidence="1">
    <location>
        <begin position="1"/>
        <end position="24"/>
    </location>
</feature>
<dbReference type="AlphaFoldDB" id="A0A518AW13"/>
<proteinExistence type="predicted"/>
<sequence length="269" mass="29598" precursor="true">MQTRHLCWLLITLASIVATRSATAQPFRLPLTLTQSPTDTGVSYAFEFFGDPWVSFTAPTGEKIGPLFGSSPPSFSIEVASFAELQSNYFGTWKIDRPESPIPGAEVEQWEFELAPFALDDVFHEVPTITSPQDLAVVGESYVVSWQYPPGVPVPSDKFISVGGAFNSTVTFETLPGNQYGVNVELDPGFESTSYNVRVGTYEEMSHLVTSVTNLNEPRGRLPDVEFAFRSLSTPLRLTTVEVPEPTSAWLLLMVVPIAWLKHRAMSSG</sequence>
<accession>A0A518AW13</accession>
<name>A0A518AW13_9BACT</name>
<keyword evidence="3" id="KW-1185">Reference proteome</keyword>
<dbReference type="KEGG" id="amuc:Pan181_51390"/>
<dbReference type="RefSeq" id="WP_145251433.1">
    <property type="nucleotide sequence ID" value="NZ_CP036278.1"/>
</dbReference>
<feature type="chain" id="PRO_5021735974" description="PEP-CTERM protein-sorting domain-containing protein" evidence="1">
    <location>
        <begin position="25"/>
        <end position="269"/>
    </location>
</feature>
<reference evidence="2 3" key="1">
    <citation type="submission" date="2019-02" db="EMBL/GenBank/DDBJ databases">
        <title>Deep-cultivation of Planctomycetes and their phenomic and genomic characterization uncovers novel biology.</title>
        <authorList>
            <person name="Wiegand S."/>
            <person name="Jogler M."/>
            <person name="Boedeker C."/>
            <person name="Pinto D."/>
            <person name="Vollmers J."/>
            <person name="Rivas-Marin E."/>
            <person name="Kohn T."/>
            <person name="Peeters S.H."/>
            <person name="Heuer A."/>
            <person name="Rast P."/>
            <person name="Oberbeckmann S."/>
            <person name="Bunk B."/>
            <person name="Jeske O."/>
            <person name="Meyerdierks A."/>
            <person name="Storesund J.E."/>
            <person name="Kallscheuer N."/>
            <person name="Luecker S."/>
            <person name="Lage O.M."/>
            <person name="Pohl T."/>
            <person name="Merkel B.J."/>
            <person name="Hornburger P."/>
            <person name="Mueller R.-W."/>
            <person name="Bruemmer F."/>
            <person name="Labrenz M."/>
            <person name="Spormann A.M."/>
            <person name="Op den Camp H."/>
            <person name="Overmann J."/>
            <person name="Amann R."/>
            <person name="Jetten M.S.M."/>
            <person name="Mascher T."/>
            <person name="Medema M.H."/>
            <person name="Devos D.P."/>
            <person name="Kaster A.-K."/>
            <person name="Ovreas L."/>
            <person name="Rohde M."/>
            <person name="Galperin M.Y."/>
            <person name="Jogler C."/>
        </authorList>
    </citation>
    <scope>NUCLEOTIDE SEQUENCE [LARGE SCALE GENOMIC DNA]</scope>
    <source>
        <strain evidence="2 3">Pan181</strain>
    </source>
</reference>
<evidence type="ECO:0000313" key="3">
    <source>
        <dbReference type="Proteomes" id="UP000315750"/>
    </source>
</evidence>
<keyword evidence="1" id="KW-0732">Signal</keyword>